<feature type="compositionally biased region" description="Basic and acidic residues" evidence="1">
    <location>
        <begin position="90"/>
        <end position="99"/>
    </location>
</feature>
<name>A0AAV9HUG0_9PEZI</name>
<feature type="domain" description="GDS1 winged helix" evidence="2">
    <location>
        <begin position="132"/>
        <end position="226"/>
    </location>
</feature>
<evidence type="ECO:0000259" key="2">
    <source>
        <dbReference type="Pfam" id="PF25318"/>
    </source>
</evidence>
<evidence type="ECO:0000313" key="4">
    <source>
        <dbReference type="Proteomes" id="UP001321749"/>
    </source>
</evidence>
<dbReference type="InterPro" id="IPR057511">
    <property type="entry name" value="WH_GDS1"/>
</dbReference>
<feature type="compositionally biased region" description="Low complexity" evidence="1">
    <location>
        <begin position="248"/>
        <end position="257"/>
    </location>
</feature>
<evidence type="ECO:0000256" key="1">
    <source>
        <dbReference type="SAM" id="MobiDB-lite"/>
    </source>
</evidence>
<feature type="region of interest" description="Disordered" evidence="1">
    <location>
        <begin position="248"/>
        <end position="340"/>
    </location>
</feature>
<gene>
    <name evidence="3" type="ORF">QBC42DRAFT_76459</name>
</gene>
<protein>
    <recommendedName>
        <fullName evidence="2">GDS1 winged helix domain-containing protein</fullName>
    </recommendedName>
</protein>
<keyword evidence="4" id="KW-1185">Reference proteome</keyword>
<dbReference type="EMBL" id="MU864968">
    <property type="protein sequence ID" value="KAK4462696.1"/>
    <property type="molecule type" value="Genomic_DNA"/>
</dbReference>
<comment type="caution">
    <text evidence="3">The sequence shown here is derived from an EMBL/GenBank/DDBJ whole genome shotgun (WGS) entry which is preliminary data.</text>
</comment>
<dbReference type="AlphaFoldDB" id="A0AAV9HUG0"/>
<accession>A0AAV9HUG0</accession>
<reference evidence="3" key="2">
    <citation type="submission" date="2023-06" db="EMBL/GenBank/DDBJ databases">
        <authorList>
            <consortium name="Lawrence Berkeley National Laboratory"/>
            <person name="Mondo S.J."/>
            <person name="Hensen N."/>
            <person name="Bonometti L."/>
            <person name="Westerberg I."/>
            <person name="Brannstrom I.O."/>
            <person name="Guillou S."/>
            <person name="Cros-Aarteil S."/>
            <person name="Calhoun S."/>
            <person name="Haridas S."/>
            <person name="Kuo A."/>
            <person name="Pangilinan J."/>
            <person name="Riley R."/>
            <person name="Labutti K."/>
            <person name="Andreopoulos B."/>
            <person name="Lipzen A."/>
            <person name="Chen C."/>
            <person name="Yanf M."/>
            <person name="Daum C."/>
            <person name="Ng V."/>
            <person name="Clum A."/>
            <person name="Steindorff A."/>
            <person name="Ohm R."/>
            <person name="Martin F."/>
            <person name="Silar P."/>
            <person name="Natvig D."/>
            <person name="Lalanne C."/>
            <person name="Gautier V."/>
            <person name="Ament-Velasquez S.L."/>
            <person name="Kruys A."/>
            <person name="Hutchinson M.I."/>
            <person name="Powell A.J."/>
            <person name="Barry K."/>
            <person name="Miller A.N."/>
            <person name="Grigoriev I.V."/>
            <person name="Debuchy R."/>
            <person name="Gladieux P."/>
            <person name="Thoren M.H."/>
            <person name="Johannesson H."/>
        </authorList>
    </citation>
    <scope>NUCLEOTIDE SEQUENCE</scope>
    <source>
        <strain evidence="3">PSN324</strain>
    </source>
</reference>
<reference evidence="3" key="1">
    <citation type="journal article" date="2023" name="Mol. Phylogenet. Evol.">
        <title>Genome-scale phylogeny and comparative genomics of the fungal order Sordariales.</title>
        <authorList>
            <person name="Hensen N."/>
            <person name="Bonometti L."/>
            <person name="Westerberg I."/>
            <person name="Brannstrom I.O."/>
            <person name="Guillou S."/>
            <person name="Cros-Aarteil S."/>
            <person name="Calhoun S."/>
            <person name="Haridas S."/>
            <person name="Kuo A."/>
            <person name="Mondo S."/>
            <person name="Pangilinan J."/>
            <person name="Riley R."/>
            <person name="LaButti K."/>
            <person name="Andreopoulos B."/>
            <person name="Lipzen A."/>
            <person name="Chen C."/>
            <person name="Yan M."/>
            <person name="Daum C."/>
            <person name="Ng V."/>
            <person name="Clum A."/>
            <person name="Steindorff A."/>
            <person name="Ohm R.A."/>
            <person name="Martin F."/>
            <person name="Silar P."/>
            <person name="Natvig D.O."/>
            <person name="Lalanne C."/>
            <person name="Gautier V."/>
            <person name="Ament-Velasquez S.L."/>
            <person name="Kruys A."/>
            <person name="Hutchinson M.I."/>
            <person name="Powell A.J."/>
            <person name="Barry K."/>
            <person name="Miller A.N."/>
            <person name="Grigoriev I.V."/>
            <person name="Debuchy R."/>
            <person name="Gladieux P."/>
            <person name="Hiltunen Thoren M."/>
            <person name="Johannesson H."/>
        </authorList>
    </citation>
    <scope>NUCLEOTIDE SEQUENCE</scope>
    <source>
        <strain evidence="3">PSN324</strain>
    </source>
</reference>
<feature type="compositionally biased region" description="Low complexity" evidence="1">
    <location>
        <begin position="50"/>
        <end position="68"/>
    </location>
</feature>
<proteinExistence type="predicted"/>
<feature type="region of interest" description="Disordered" evidence="1">
    <location>
        <begin position="1"/>
        <end position="122"/>
    </location>
</feature>
<sequence length="437" mass="48131">MAPNTTTSPRSERPYNTRRKSLSLHSLGIHVPVTHAARAAAAANRERALSSPATMAASSSSSSSSSEPSSKKLKRAHPQDSDDAPTSEPLPKKREESTVRFENTPPPSPPAEHRRSVEMDDAELPKYSKPINMESINDDIVEAVIVQLQTTGNRPHIVKELAAVLMQQLKIVQQSANPCAIISSRLASFLKRGGWSAQSPCPLAKELESVHPRRTYFYLTTCPHQPLPDPSQATTLSQLAQSRVIISPAASTASSTSEDIDLEARRRELSPSPEVDLSSHEFDEMDDDMPSTPIGSYGSYGPYPLHGYIPQKPRPDERANSRRAASPALEKEEKEFTQTADGCRRKLCDDMLKASNAQSEQQGSFYLDKEEGSLFGGNGIPFASSPAIRPSTTFFPIPKKEFEADAWTSSKWEGMLEWDRSPENIELEELDGLLNDY</sequence>
<feature type="compositionally biased region" description="Basic and acidic residues" evidence="1">
    <location>
        <begin position="329"/>
        <end position="340"/>
    </location>
</feature>
<feature type="compositionally biased region" description="Basic and acidic residues" evidence="1">
    <location>
        <begin position="111"/>
        <end position="122"/>
    </location>
</feature>
<dbReference type="Pfam" id="PF25318">
    <property type="entry name" value="WHD_GDS1"/>
    <property type="match status" value="1"/>
</dbReference>
<dbReference type="Proteomes" id="UP001321749">
    <property type="component" value="Unassembled WGS sequence"/>
</dbReference>
<evidence type="ECO:0000313" key="3">
    <source>
        <dbReference type="EMBL" id="KAK4462696.1"/>
    </source>
</evidence>
<organism evidence="3 4">
    <name type="scientific">Cladorrhinum samala</name>
    <dbReference type="NCBI Taxonomy" id="585594"/>
    <lineage>
        <taxon>Eukaryota</taxon>
        <taxon>Fungi</taxon>
        <taxon>Dikarya</taxon>
        <taxon>Ascomycota</taxon>
        <taxon>Pezizomycotina</taxon>
        <taxon>Sordariomycetes</taxon>
        <taxon>Sordariomycetidae</taxon>
        <taxon>Sordariales</taxon>
        <taxon>Podosporaceae</taxon>
        <taxon>Cladorrhinum</taxon>
    </lineage>
</organism>